<proteinExistence type="predicted"/>
<gene>
    <name evidence="1" type="ORF">HYC85_022750</name>
</gene>
<name>A0A7J7GEX2_CAMSI</name>
<keyword evidence="2" id="KW-1185">Reference proteome</keyword>
<dbReference type="Proteomes" id="UP000593564">
    <property type="component" value="Unassembled WGS sequence"/>
</dbReference>
<evidence type="ECO:0000313" key="1">
    <source>
        <dbReference type="EMBL" id="KAF5938491.1"/>
    </source>
</evidence>
<protein>
    <submittedName>
        <fullName evidence="1">Uncharacterized protein</fullName>
    </submittedName>
</protein>
<dbReference type="AlphaFoldDB" id="A0A7J7GEX2"/>
<dbReference type="EMBL" id="JACBKZ010000011">
    <property type="protein sequence ID" value="KAF5938491.1"/>
    <property type="molecule type" value="Genomic_DNA"/>
</dbReference>
<reference evidence="1 2" key="2">
    <citation type="submission" date="2020-07" db="EMBL/GenBank/DDBJ databases">
        <title>Genome assembly of wild tea tree DASZ reveals pedigree and selection history of tea varieties.</title>
        <authorList>
            <person name="Zhang W."/>
        </authorList>
    </citation>
    <scope>NUCLEOTIDE SEQUENCE [LARGE SCALE GENOMIC DNA]</scope>
    <source>
        <strain evidence="2">cv. G240</strain>
        <tissue evidence="1">Leaf</tissue>
    </source>
</reference>
<organism evidence="1 2">
    <name type="scientific">Camellia sinensis</name>
    <name type="common">Tea plant</name>
    <name type="synonym">Thea sinensis</name>
    <dbReference type="NCBI Taxonomy" id="4442"/>
    <lineage>
        <taxon>Eukaryota</taxon>
        <taxon>Viridiplantae</taxon>
        <taxon>Streptophyta</taxon>
        <taxon>Embryophyta</taxon>
        <taxon>Tracheophyta</taxon>
        <taxon>Spermatophyta</taxon>
        <taxon>Magnoliopsida</taxon>
        <taxon>eudicotyledons</taxon>
        <taxon>Gunneridae</taxon>
        <taxon>Pentapetalae</taxon>
        <taxon>asterids</taxon>
        <taxon>Ericales</taxon>
        <taxon>Theaceae</taxon>
        <taxon>Camellia</taxon>
    </lineage>
</organism>
<sequence length="137" mass="15250">MLNTLESLLPTFNHISVIYTPGRILKSDGRPVFLLDHFALGRPARGGGRPATWSSNKGPAMFLSLHTLQLCSCFPRKISQSGGYFVGENLPNFPPPLPLPYSLFLVLKASRQHHLQGLEILVFKPQHTYHLPSLSFS</sequence>
<accession>A0A7J7GEX2</accession>
<evidence type="ECO:0000313" key="2">
    <source>
        <dbReference type="Proteomes" id="UP000593564"/>
    </source>
</evidence>
<reference evidence="2" key="1">
    <citation type="journal article" date="2020" name="Nat. Commun.">
        <title>Genome assembly of wild tea tree DASZ reveals pedigree and selection history of tea varieties.</title>
        <authorList>
            <person name="Zhang W."/>
            <person name="Zhang Y."/>
            <person name="Qiu H."/>
            <person name="Guo Y."/>
            <person name="Wan H."/>
            <person name="Zhang X."/>
            <person name="Scossa F."/>
            <person name="Alseekh S."/>
            <person name="Zhang Q."/>
            <person name="Wang P."/>
            <person name="Xu L."/>
            <person name="Schmidt M.H."/>
            <person name="Jia X."/>
            <person name="Li D."/>
            <person name="Zhu A."/>
            <person name="Guo F."/>
            <person name="Chen W."/>
            <person name="Ni D."/>
            <person name="Usadel B."/>
            <person name="Fernie A.R."/>
            <person name="Wen W."/>
        </authorList>
    </citation>
    <scope>NUCLEOTIDE SEQUENCE [LARGE SCALE GENOMIC DNA]</scope>
    <source>
        <strain evidence="2">cv. G240</strain>
    </source>
</reference>
<comment type="caution">
    <text evidence="1">The sequence shown here is derived from an EMBL/GenBank/DDBJ whole genome shotgun (WGS) entry which is preliminary data.</text>
</comment>